<sequence length="175" mass="19732">MGDIRYDRSSQLGDKSKVLHVVTNTLPSVNYEATPSLNLPVSTQLTHINCLPYINLPSMICSPLSPSRFTTPPWTERLPLAVSASQLFQPCPPSVKCPNRWKRVRRVCGQRQFATSNLEFQPSITRYTNVDIHLLTSKLGVVTLFLGLLEAKQTEQCSVLRSILRLHIVTFIRTL</sequence>
<organism evidence="1 2">
    <name type="scientific">Pluteus cervinus</name>
    <dbReference type="NCBI Taxonomy" id="181527"/>
    <lineage>
        <taxon>Eukaryota</taxon>
        <taxon>Fungi</taxon>
        <taxon>Dikarya</taxon>
        <taxon>Basidiomycota</taxon>
        <taxon>Agaricomycotina</taxon>
        <taxon>Agaricomycetes</taxon>
        <taxon>Agaricomycetidae</taxon>
        <taxon>Agaricales</taxon>
        <taxon>Pluteineae</taxon>
        <taxon>Pluteaceae</taxon>
        <taxon>Pluteus</taxon>
    </lineage>
</organism>
<evidence type="ECO:0000313" key="2">
    <source>
        <dbReference type="Proteomes" id="UP000308600"/>
    </source>
</evidence>
<evidence type="ECO:0000313" key="1">
    <source>
        <dbReference type="EMBL" id="TFK59728.1"/>
    </source>
</evidence>
<reference evidence="1 2" key="1">
    <citation type="journal article" date="2019" name="Nat. Ecol. Evol.">
        <title>Megaphylogeny resolves global patterns of mushroom evolution.</title>
        <authorList>
            <person name="Varga T."/>
            <person name="Krizsan K."/>
            <person name="Foldi C."/>
            <person name="Dima B."/>
            <person name="Sanchez-Garcia M."/>
            <person name="Sanchez-Ramirez S."/>
            <person name="Szollosi G.J."/>
            <person name="Szarkandi J.G."/>
            <person name="Papp V."/>
            <person name="Albert L."/>
            <person name="Andreopoulos W."/>
            <person name="Angelini C."/>
            <person name="Antonin V."/>
            <person name="Barry K.W."/>
            <person name="Bougher N.L."/>
            <person name="Buchanan P."/>
            <person name="Buyck B."/>
            <person name="Bense V."/>
            <person name="Catcheside P."/>
            <person name="Chovatia M."/>
            <person name="Cooper J."/>
            <person name="Damon W."/>
            <person name="Desjardin D."/>
            <person name="Finy P."/>
            <person name="Geml J."/>
            <person name="Haridas S."/>
            <person name="Hughes K."/>
            <person name="Justo A."/>
            <person name="Karasinski D."/>
            <person name="Kautmanova I."/>
            <person name="Kiss B."/>
            <person name="Kocsube S."/>
            <person name="Kotiranta H."/>
            <person name="LaButti K.M."/>
            <person name="Lechner B.E."/>
            <person name="Liimatainen K."/>
            <person name="Lipzen A."/>
            <person name="Lukacs Z."/>
            <person name="Mihaltcheva S."/>
            <person name="Morgado L.N."/>
            <person name="Niskanen T."/>
            <person name="Noordeloos M.E."/>
            <person name="Ohm R.A."/>
            <person name="Ortiz-Santana B."/>
            <person name="Ovrebo C."/>
            <person name="Racz N."/>
            <person name="Riley R."/>
            <person name="Savchenko A."/>
            <person name="Shiryaev A."/>
            <person name="Soop K."/>
            <person name="Spirin V."/>
            <person name="Szebenyi C."/>
            <person name="Tomsovsky M."/>
            <person name="Tulloss R.E."/>
            <person name="Uehling J."/>
            <person name="Grigoriev I.V."/>
            <person name="Vagvolgyi C."/>
            <person name="Papp T."/>
            <person name="Martin F.M."/>
            <person name="Miettinen O."/>
            <person name="Hibbett D.S."/>
            <person name="Nagy L.G."/>
        </authorList>
    </citation>
    <scope>NUCLEOTIDE SEQUENCE [LARGE SCALE GENOMIC DNA]</scope>
    <source>
        <strain evidence="1 2">NL-1719</strain>
    </source>
</reference>
<dbReference type="EMBL" id="ML208907">
    <property type="protein sequence ID" value="TFK59728.1"/>
    <property type="molecule type" value="Genomic_DNA"/>
</dbReference>
<name>A0ACD3A247_9AGAR</name>
<accession>A0ACD3A247</accession>
<proteinExistence type="predicted"/>
<protein>
    <submittedName>
        <fullName evidence="1">Uncharacterized protein</fullName>
    </submittedName>
</protein>
<keyword evidence="2" id="KW-1185">Reference proteome</keyword>
<dbReference type="Proteomes" id="UP000308600">
    <property type="component" value="Unassembled WGS sequence"/>
</dbReference>
<gene>
    <name evidence="1" type="ORF">BDN72DRAFT_581514</name>
</gene>